<reference evidence="2" key="1">
    <citation type="submission" date="2014-03" db="EMBL/GenBank/DDBJ databases">
        <authorList>
            <person name="Aksoy S."/>
            <person name="Warren W."/>
            <person name="Wilson R.K."/>
        </authorList>
    </citation>
    <scope>NUCLEOTIDE SEQUENCE [LARGE SCALE GENOMIC DNA]</scope>
    <source>
        <strain evidence="2">IAEA</strain>
    </source>
</reference>
<accession>A0A1A9Z9M9</accession>
<protein>
    <submittedName>
        <fullName evidence="1">Uncharacterized protein</fullName>
    </submittedName>
</protein>
<dbReference type="Proteomes" id="UP000092445">
    <property type="component" value="Unassembled WGS sequence"/>
</dbReference>
<name>A0A1A9Z9M9_GLOPL</name>
<keyword evidence="2" id="KW-1185">Reference proteome</keyword>
<reference evidence="1" key="2">
    <citation type="submission" date="2020-05" db="UniProtKB">
        <authorList>
            <consortium name="EnsemblMetazoa"/>
        </authorList>
    </citation>
    <scope>IDENTIFICATION</scope>
    <source>
        <strain evidence="1">IAEA</strain>
    </source>
</reference>
<dbReference type="STRING" id="7398.A0A1A9Z9M9"/>
<dbReference type="InterPro" id="IPR037357">
    <property type="entry name" value="COMMD5"/>
</dbReference>
<proteinExistence type="predicted"/>
<dbReference type="PANTHER" id="PTHR15666:SF1">
    <property type="entry name" value="COMM DOMAIN-CONTAINING PROTEIN 5"/>
    <property type="match status" value="1"/>
</dbReference>
<dbReference type="GO" id="GO:0005634">
    <property type="term" value="C:nucleus"/>
    <property type="evidence" value="ECO:0007669"/>
    <property type="project" value="TreeGrafter"/>
</dbReference>
<evidence type="ECO:0000313" key="2">
    <source>
        <dbReference type="Proteomes" id="UP000092445"/>
    </source>
</evidence>
<dbReference type="AlphaFoldDB" id="A0A1A9Z9M9"/>
<dbReference type="VEuPathDB" id="VectorBase:GPAI007908"/>
<organism evidence="1 2">
    <name type="scientific">Glossina pallidipes</name>
    <name type="common">Tsetse fly</name>
    <dbReference type="NCBI Taxonomy" id="7398"/>
    <lineage>
        <taxon>Eukaryota</taxon>
        <taxon>Metazoa</taxon>
        <taxon>Ecdysozoa</taxon>
        <taxon>Arthropoda</taxon>
        <taxon>Hexapoda</taxon>
        <taxon>Insecta</taxon>
        <taxon>Pterygota</taxon>
        <taxon>Neoptera</taxon>
        <taxon>Endopterygota</taxon>
        <taxon>Diptera</taxon>
        <taxon>Brachycera</taxon>
        <taxon>Muscomorpha</taxon>
        <taxon>Hippoboscoidea</taxon>
        <taxon>Glossinidae</taxon>
        <taxon>Glossina</taxon>
    </lineage>
</organism>
<evidence type="ECO:0000313" key="1">
    <source>
        <dbReference type="EnsemblMetazoa" id="GPAI007908-PA"/>
    </source>
</evidence>
<sequence length="160" mass="18726">MSTNFYYTVVKNLRPYVRYFPQLTKPVMRVLIQASVHYIETNKCSPEILDSALNKLPHSGLVIPENFCELFAAILQIMQIYLRAPVGTVKLDELRECLQEELKLPRDHAAITIILHFHLPDGRYRTLELPLAMFHHLRYKLANLLSEMQSLEQRSVMKKF</sequence>
<dbReference type="PANTHER" id="PTHR15666">
    <property type="entry name" value="COMM DOMAIN CONTAINING PROTEIN 5"/>
    <property type="match status" value="1"/>
</dbReference>
<dbReference type="EnsemblMetazoa" id="GPAI007908-RA">
    <property type="protein sequence ID" value="GPAI007908-PA"/>
    <property type="gene ID" value="GPAI007908"/>
</dbReference>